<reference evidence="3" key="1">
    <citation type="submission" date="2022-11" db="UniProtKB">
        <authorList>
            <consortium name="WormBaseParasite"/>
        </authorList>
    </citation>
    <scope>IDENTIFICATION</scope>
</reference>
<dbReference type="WBParaSite" id="Gr19_v10_g3662.t1">
    <property type="protein sequence ID" value="Gr19_v10_g3662.t1"/>
    <property type="gene ID" value="Gr19_v10_g3662"/>
</dbReference>
<organism evidence="2 3">
    <name type="scientific">Globodera rostochiensis</name>
    <name type="common">Golden nematode worm</name>
    <name type="synonym">Heterodera rostochiensis</name>
    <dbReference type="NCBI Taxonomy" id="31243"/>
    <lineage>
        <taxon>Eukaryota</taxon>
        <taxon>Metazoa</taxon>
        <taxon>Ecdysozoa</taxon>
        <taxon>Nematoda</taxon>
        <taxon>Chromadorea</taxon>
        <taxon>Rhabditida</taxon>
        <taxon>Tylenchina</taxon>
        <taxon>Tylenchomorpha</taxon>
        <taxon>Tylenchoidea</taxon>
        <taxon>Heteroderidae</taxon>
        <taxon>Heteroderinae</taxon>
        <taxon>Globodera</taxon>
    </lineage>
</organism>
<keyword evidence="1" id="KW-0812">Transmembrane</keyword>
<feature type="transmembrane region" description="Helical" evidence="1">
    <location>
        <begin position="45"/>
        <end position="68"/>
    </location>
</feature>
<protein>
    <submittedName>
        <fullName evidence="3">Uncharacterized protein</fullName>
    </submittedName>
</protein>
<dbReference type="AlphaFoldDB" id="A0A914HRV4"/>
<sequence>MTEAGDAPYLSSMIYVDAIFSAIFMGLCVLLNICTFVAYKLHRKLLIYAMATFFGHLLVACLYLMLIITHIDEPKTRAVLYVYNPLIIDTGTVMLSSCLLLWASSTFRQQLIKDFSIICKTNIQNNRVGPMEGPRNNNNLQADGGAVGHQLQNRIQLTAIF</sequence>
<keyword evidence="1" id="KW-1133">Transmembrane helix</keyword>
<keyword evidence="2" id="KW-1185">Reference proteome</keyword>
<feature type="transmembrane region" description="Helical" evidence="1">
    <location>
        <begin position="12"/>
        <end position="38"/>
    </location>
</feature>
<keyword evidence="1" id="KW-0472">Membrane</keyword>
<evidence type="ECO:0000313" key="3">
    <source>
        <dbReference type="WBParaSite" id="Gr19_v10_g3662.t1"/>
    </source>
</evidence>
<name>A0A914HRV4_GLORO</name>
<evidence type="ECO:0000313" key="2">
    <source>
        <dbReference type="Proteomes" id="UP000887572"/>
    </source>
</evidence>
<proteinExistence type="predicted"/>
<feature type="transmembrane region" description="Helical" evidence="1">
    <location>
        <begin position="80"/>
        <end position="103"/>
    </location>
</feature>
<dbReference type="Proteomes" id="UP000887572">
    <property type="component" value="Unplaced"/>
</dbReference>
<evidence type="ECO:0000256" key="1">
    <source>
        <dbReference type="SAM" id="Phobius"/>
    </source>
</evidence>
<accession>A0A914HRV4</accession>